<dbReference type="InterPro" id="IPR000847">
    <property type="entry name" value="LysR_HTH_N"/>
</dbReference>
<dbReference type="InterPro" id="IPR058163">
    <property type="entry name" value="LysR-type_TF_proteobact-type"/>
</dbReference>
<comment type="similarity">
    <text evidence="1">Belongs to the LysR transcriptional regulatory family.</text>
</comment>
<dbReference type="GO" id="GO:0043565">
    <property type="term" value="F:sequence-specific DNA binding"/>
    <property type="evidence" value="ECO:0007669"/>
    <property type="project" value="TreeGrafter"/>
</dbReference>
<dbReference type="Gene3D" id="3.40.190.290">
    <property type="match status" value="1"/>
</dbReference>
<dbReference type="InterPro" id="IPR036388">
    <property type="entry name" value="WH-like_DNA-bd_sf"/>
</dbReference>
<dbReference type="Pfam" id="PF00126">
    <property type="entry name" value="HTH_1"/>
    <property type="match status" value="1"/>
</dbReference>
<evidence type="ECO:0000259" key="2">
    <source>
        <dbReference type="PROSITE" id="PS50931"/>
    </source>
</evidence>
<proteinExistence type="inferred from homology"/>
<dbReference type="AlphaFoldDB" id="A0A1P8URM5"/>
<dbReference type="OrthoDB" id="9796526at2"/>
<dbReference type="RefSeq" id="WP_076697312.1">
    <property type="nucleotide sequence ID" value="NZ_CP015093.1"/>
</dbReference>
<dbReference type="EMBL" id="CP015093">
    <property type="protein sequence ID" value="APZ52074.1"/>
    <property type="molecule type" value="Genomic_DNA"/>
</dbReference>
<dbReference type="SUPFAM" id="SSF53850">
    <property type="entry name" value="Periplasmic binding protein-like II"/>
    <property type="match status" value="1"/>
</dbReference>
<dbReference type="STRING" id="1250539.Ga0080574_TMP1740"/>
<dbReference type="PANTHER" id="PTHR30537">
    <property type="entry name" value="HTH-TYPE TRANSCRIPTIONAL REGULATOR"/>
    <property type="match status" value="1"/>
</dbReference>
<accession>A0A1P8URM5</accession>
<gene>
    <name evidence="3" type="ORF">Ga0080574_TMP1740</name>
</gene>
<dbReference type="GO" id="GO:0006351">
    <property type="term" value="P:DNA-templated transcription"/>
    <property type="evidence" value="ECO:0007669"/>
    <property type="project" value="TreeGrafter"/>
</dbReference>
<feature type="domain" description="HTH lysR-type" evidence="2">
    <location>
        <begin position="6"/>
        <end position="63"/>
    </location>
</feature>
<evidence type="ECO:0000313" key="3">
    <source>
        <dbReference type="EMBL" id="APZ52074.1"/>
    </source>
</evidence>
<dbReference type="Gene3D" id="1.10.10.10">
    <property type="entry name" value="Winged helix-like DNA-binding domain superfamily/Winged helix DNA-binding domain"/>
    <property type="match status" value="1"/>
</dbReference>
<sequence length="276" mass="29802">MNESRISLDDLSLFLEIAATGSLTGAAERCGVPLPTLSRRMARFERSTGRTLFLRGKAGYALTAEGRALASEASELHEIRARLSRWVDAGLGPAPVRITAGFWTSRFLAMALSPAPHPLWLPAFVPSNAVLDLARREADIGIRNRPPDSPRLARRRLRRVEHAIYGTGPQVTGYVTLPKGPGLAASQRWLHETHGDEIATTASDPRLCLDLALAGFGRVVLPCFIGEAEPHLARLSEPIAALAHDEWLVSHHEARHDPPIRAALDAIAAALAAPGD</sequence>
<dbReference type="SUPFAM" id="SSF46785">
    <property type="entry name" value="Winged helix' DNA-binding domain"/>
    <property type="match status" value="1"/>
</dbReference>
<dbReference type="PANTHER" id="PTHR30537:SF3">
    <property type="entry name" value="TRANSCRIPTIONAL REGULATORY PROTEIN"/>
    <property type="match status" value="1"/>
</dbReference>
<evidence type="ECO:0000313" key="4">
    <source>
        <dbReference type="Proteomes" id="UP000187059"/>
    </source>
</evidence>
<reference evidence="3 4" key="1">
    <citation type="submission" date="2016-04" db="EMBL/GenBank/DDBJ databases">
        <title>Deep-sea bacteria in the southern Pacific.</title>
        <authorList>
            <person name="Tang K."/>
        </authorList>
    </citation>
    <scope>NUCLEOTIDE SEQUENCE [LARGE SCALE GENOMIC DNA]</scope>
    <source>
        <strain evidence="3 4">JLT2014</strain>
    </source>
</reference>
<dbReference type="Proteomes" id="UP000187059">
    <property type="component" value="Chromosome"/>
</dbReference>
<dbReference type="GO" id="GO:0003700">
    <property type="term" value="F:DNA-binding transcription factor activity"/>
    <property type="evidence" value="ECO:0007669"/>
    <property type="project" value="InterPro"/>
</dbReference>
<dbReference type="InterPro" id="IPR036390">
    <property type="entry name" value="WH_DNA-bd_sf"/>
</dbReference>
<evidence type="ECO:0000256" key="1">
    <source>
        <dbReference type="ARBA" id="ARBA00009437"/>
    </source>
</evidence>
<dbReference type="KEGG" id="paby:Ga0080574_TMP1740"/>
<keyword evidence="4" id="KW-1185">Reference proteome</keyword>
<protein>
    <submittedName>
        <fullName evidence="3">Transcriptional regulator</fullName>
    </submittedName>
</protein>
<organism evidence="3 4">
    <name type="scientific">Salipiger abyssi</name>
    <dbReference type="NCBI Taxonomy" id="1250539"/>
    <lineage>
        <taxon>Bacteria</taxon>
        <taxon>Pseudomonadati</taxon>
        <taxon>Pseudomonadota</taxon>
        <taxon>Alphaproteobacteria</taxon>
        <taxon>Rhodobacterales</taxon>
        <taxon>Roseobacteraceae</taxon>
        <taxon>Salipiger</taxon>
    </lineage>
</organism>
<dbReference type="PROSITE" id="PS50931">
    <property type="entry name" value="HTH_LYSR"/>
    <property type="match status" value="1"/>
</dbReference>
<name>A0A1P8URM5_9RHOB</name>